<comment type="caution">
    <text evidence="3">The sequence shown here is derived from an EMBL/GenBank/DDBJ whole genome shotgun (WGS) entry which is preliminary data.</text>
</comment>
<name>A0A7X6HFA5_9MICC</name>
<evidence type="ECO:0000256" key="1">
    <source>
        <dbReference type="SAM" id="MobiDB-lite"/>
    </source>
</evidence>
<dbReference type="EMBL" id="JAAZSQ010000019">
    <property type="protein sequence ID" value="NKX56097.1"/>
    <property type="molecule type" value="Genomic_DNA"/>
</dbReference>
<proteinExistence type="predicted"/>
<accession>A0A7X6HFA5</accession>
<feature type="transmembrane region" description="Helical" evidence="2">
    <location>
        <begin position="42"/>
        <end position="63"/>
    </location>
</feature>
<dbReference type="RefSeq" id="WP_168488101.1">
    <property type="nucleotide sequence ID" value="NZ_JAAZSQ010000019.1"/>
</dbReference>
<evidence type="ECO:0000313" key="4">
    <source>
        <dbReference type="Proteomes" id="UP000544090"/>
    </source>
</evidence>
<dbReference type="InterPro" id="IPR023346">
    <property type="entry name" value="Lysozyme-like_dom_sf"/>
</dbReference>
<feature type="compositionally biased region" description="Basic residues" evidence="1">
    <location>
        <begin position="29"/>
        <end position="40"/>
    </location>
</feature>
<feature type="region of interest" description="Disordered" evidence="1">
    <location>
        <begin position="92"/>
        <end position="209"/>
    </location>
</feature>
<keyword evidence="2" id="KW-1133">Transmembrane helix</keyword>
<feature type="compositionally biased region" description="Low complexity" evidence="1">
    <location>
        <begin position="92"/>
        <end position="107"/>
    </location>
</feature>
<dbReference type="SUPFAM" id="SSF53955">
    <property type="entry name" value="Lysozyme-like"/>
    <property type="match status" value="1"/>
</dbReference>
<keyword evidence="2" id="KW-0472">Membrane</keyword>
<keyword evidence="4" id="KW-1185">Reference proteome</keyword>
<keyword evidence="2" id="KW-0812">Transmembrane</keyword>
<reference evidence="3 4" key="1">
    <citation type="submission" date="2020-04" db="EMBL/GenBank/DDBJ databases">
        <title>Arthrobacter sp. nov.</title>
        <authorList>
            <person name="Liu S."/>
        </authorList>
    </citation>
    <scope>NUCLEOTIDE SEQUENCE [LARGE SCALE GENOMIC DNA]</scope>
    <source>
        <strain evidence="3 4">E918</strain>
    </source>
</reference>
<evidence type="ECO:0000256" key="2">
    <source>
        <dbReference type="SAM" id="Phobius"/>
    </source>
</evidence>
<evidence type="ECO:0000313" key="3">
    <source>
        <dbReference type="EMBL" id="NKX56097.1"/>
    </source>
</evidence>
<feature type="compositionally biased region" description="Basic and acidic residues" evidence="1">
    <location>
        <begin position="192"/>
        <end position="207"/>
    </location>
</feature>
<sequence>MTARDQLTAPKTPAAPDSLSTPEHERREQKRARRRLEQHRRLRTGLALGLTALAALAATTAALPVQETGTAEAAPASALTGLVALAQSSAIPGAAAADAGGSDMDGAVRADGPAKPQEPGQAAAGHGAGGHGAGQAAAQPAGQQPAAAAEAASGAAPQQDAQDRPAQTKATQDSAPQAAQQDARAGQVQADAARKAAEAEAARKAAQEKAAQAEAAQKAAQQKAAAAGKPVNNPAAAKAYASRELRSYGWDASQMPCLDRLWKRESDWLTSATNPSSGAYGIVQSLPGDKMATAGPDWRTNYETQIDWGLDYIDGRYGSPCSALQFHYANNWY</sequence>
<organism evidence="3 4">
    <name type="scientific">Arthrobacter mobilis</name>
    <dbReference type="NCBI Taxonomy" id="2724944"/>
    <lineage>
        <taxon>Bacteria</taxon>
        <taxon>Bacillati</taxon>
        <taxon>Actinomycetota</taxon>
        <taxon>Actinomycetes</taxon>
        <taxon>Micrococcales</taxon>
        <taxon>Micrococcaceae</taxon>
        <taxon>Arthrobacter</taxon>
    </lineage>
</organism>
<dbReference type="Proteomes" id="UP000544090">
    <property type="component" value="Unassembled WGS sequence"/>
</dbReference>
<evidence type="ECO:0008006" key="5">
    <source>
        <dbReference type="Google" id="ProtNLM"/>
    </source>
</evidence>
<protein>
    <recommendedName>
        <fullName evidence="5">Transglycosylase SLT domain-containing protein</fullName>
    </recommendedName>
</protein>
<gene>
    <name evidence="3" type="ORF">HGG74_16465</name>
</gene>
<dbReference type="AlphaFoldDB" id="A0A7X6HFA5"/>
<feature type="region of interest" description="Disordered" evidence="1">
    <location>
        <begin position="1"/>
        <end position="40"/>
    </location>
</feature>
<feature type="compositionally biased region" description="Low complexity" evidence="1">
    <location>
        <begin position="134"/>
        <end position="191"/>
    </location>
</feature>